<protein>
    <submittedName>
        <fullName evidence="1">Uncharacterized protein</fullName>
    </submittedName>
</protein>
<evidence type="ECO:0000313" key="2">
    <source>
        <dbReference type="Proteomes" id="UP001054252"/>
    </source>
</evidence>
<sequence>MYADNTCPDVLDLINSHTPCGKLFILLSMFSSNHKTHRTYKDYNLPGDQNFLSLSVLGQDLRCYIHRVPK</sequence>
<keyword evidence="2" id="KW-1185">Reference proteome</keyword>
<organism evidence="1 2">
    <name type="scientific">Rubroshorea leprosula</name>
    <dbReference type="NCBI Taxonomy" id="152421"/>
    <lineage>
        <taxon>Eukaryota</taxon>
        <taxon>Viridiplantae</taxon>
        <taxon>Streptophyta</taxon>
        <taxon>Embryophyta</taxon>
        <taxon>Tracheophyta</taxon>
        <taxon>Spermatophyta</taxon>
        <taxon>Magnoliopsida</taxon>
        <taxon>eudicotyledons</taxon>
        <taxon>Gunneridae</taxon>
        <taxon>Pentapetalae</taxon>
        <taxon>rosids</taxon>
        <taxon>malvids</taxon>
        <taxon>Malvales</taxon>
        <taxon>Dipterocarpaceae</taxon>
        <taxon>Rubroshorea</taxon>
    </lineage>
</organism>
<evidence type="ECO:0000313" key="1">
    <source>
        <dbReference type="EMBL" id="GKV00192.1"/>
    </source>
</evidence>
<reference evidence="1 2" key="1">
    <citation type="journal article" date="2021" name="Commun. Biol.">
        <title>The genome of Shorea leprosula (Dipterocarpaceae) highlights the ecological relevance of drought in aseasonal tropical rainforests.</title>
        <authorList>
            <person name="Ng K.K.S."/>
            <person name="Kobayashi M.J."/>
            <person name="Fawcett J.A."/>
            <person name="Hatakeyama M."/>
            <person name="Paape T."/>
            <person name="Ng C.H."/>
            <person name="Ang C.C."/>
            <person name="Tnah L.H."/>
            <person name="Lee C.T."/>
            <person name="Nishiyama T."/>
            <person name="Sese J."/>
            <person name="O'Brien M.J."/>
            <person name="Copetti D."/>
            <person name="Mohd Noor M.I."/>
            <person name="Ong R.C."/>
            <person name="Putra M."/>
            <person name="Sireger I.Z."/>
            <person name="Indrioko S."/>
            <person name="Kosugi Y."/>
            <person name="Izuno A."/>
            <person name="Isagi Y."/>
            <person name="Lee S.L."/>
            <person name="Shimizu K.K."/>
        </authorList>
    </citation>
    <scope>NUCLEOTIDE SEQUENCE [LARGE SCALE GENOMIC DNA]</scope>
    <source>
        <strain evidence="1">214</strain>
    </source>
</reference>
<gene>
    <name evidence="1" type="ORF">SLEP1_g12925</name>
</gene>
<proteinExistence type="predicted"/>
<name>A0AAV5IN93_9ROSI</name>
<accession>A0AAV5IN93</accession>
<dbReference type="EMBL" id="BPVZ01000015">
    <property type="protein sequence ID" value="GKV00192.1"/>
    <property type="molecule type" value="Genomic_DNA"/>
</dbReference>
<comment type="caution">
    <text evidence="1">The sequence shown here is derived from an EMBL/GenBank/DDBJ whole genome shotgun (WGS) entry which is preliminary data.</text>
</comment>
<dbReference type="Proteomes" id="UP001054252">
    <property type="component" value="Unassembled WGS sequence"/>
</dbReference>
<dbReference type="AlphaFoldDB" id="A0AAV5IN93"/>